<dbReference type="PANTHER" id="PTHR13243">
    <property type="entry name" value="HSPC111 PROTEIN-RELATED"/>
    <property type="match status" value="1"/>
</dbReference>
<dbReference type="Pfam" id="PF09420">
    <property type="entry name" value="Nop16"/>
    <property type="match status" value="1"/>
</dbReference>
<evidence type="ECO:0000313" key="5">
    <source>
        <dbReference type="Proteomes" id="UP000050795"/>
    </source>
</evidence>
<proteinExistence type="inferred from homology"/>
<comment type="similarity">
    <text evidence="2">Belongs to the NOP16 family.</text>
</comment>
<evidence type="ECO:0000256" key="1">
    <source>
        <dbReference type="ARBA" id="ARBA00004604"/>
    </source>
</evidence>
<comment type="subcellular location">
    <subcellularLocation>
        <location evidence="1">Nucleus</location>
        <location evidence="1">Nucleolus</location>
    </subcellularLocation>
</comment>
<accession>A0AA85KRF2</accession>
<name>A0AA85KRF2_TRIRE</name>
<protein>
    <recommendedName>
        <fullName evidence="3">Nucleolar protein 16</fullName>
    </recommendedName>
</protein>
<evidence type="ECO:0000256" key="2">
    <source>
        <dbReference type="ARBA" id="ARBA00008479"/>
    </source>
</evidence>
<evidence type="ECO:0000256" key="4">
    <source>
        <dbReference type="ARBA" id="ARBA00023242"/>
    </source>
</evidence>
<dbReference type="Proteomes" id="UP000050795">
    <property type="component" value="Unassembled WGS sequence"/>
</dbReference>
<evidence type="ECO:0000313" key="6">
    <source>
        <dbReference type="WBParaSite" id="TREG1_98010.1"/>
    </source>
</evidence>
<organism evidence="5 6">
    <name type="scientific">Trichobilharzia regenti</name>
    <name type="common">Nasal bird schistosome</name>
    <dbReference type="NCBI Taxonomy" id="157069"/>
    <lineage>
        <taxon>Eukaryota</taxon>
        <taxon>Metazoa</taxon>
        <taxon>Spiralia</taxon>
        <taxon>Lophotrochozoa</taxon>
        <taxon>Platyhelminthes</taxon>
        <taxon>Trematoda</taxon>
        <taxon>Digenea</taxon>
        <taxon>Strigeidida</taxon>
        <taxon>Schistosomatoidea</taxon>
        <taxon>Schistosomatidae</taxon>
        <taxon>Trichobilharzia</taxon>
    </lineage>
</organism>
<keyword evidence="4" id="KW-0539">Nucleus</keyword>
<evidence type="ECO:0000256" key="3">
    <source>
        <dbReference type="ARBA" id="ARBA00015522"/>
    </source>
</evidence>
<dbReference type="WBParaSite" id="TREG1_98010.1">
    <property type="protein sequence ID" value="TREG1_98010.1"/>
    <property type="gene ID" value="TREG1_98010"/>
</dbReference>
<keyword evidence="5" id="KW-1185">Reference proteome</keyword>
<dbReference type="PANTHER" id="PTHR13243:SF1">
    <property type="entry name" value="NUCLEOLAR PROTEIN 16"/>
    <property type="match status" value="1"/>
</dbReference>
<dbReference type="GO" id="GO:0042273">
    <property type="term" value="P:ribosomal large subunit biogenesis"/>
    <property type="evidence" value="ECO:0007669"/>
    <property type="project" value="TreeGrafter"/>
</dbReference>
<dbReference type="InterPro" id="IPR019002">
    <property type="entry name" value="Ribosome_biogenesis_Nop16"/>
</dbReference>
<dbReference type="GO" id="GO:0005730">
    <property type="term" value="C:nucleolus"/>
    <property type="evidence" value="ECO:0007669"/>
    <property type="project" value="UniProtKB-SubCell"/>
</dbReference>
<reference evidence="6" key="2">
    <citation type="submission" date="2023-11" db="UniProtKB">
        <authorList>
            <consortium name="WormBaseParasite"/>
        </authorList>
    </citation>
    <scope>IDENTIFICATION</scope>
</reference>
<sequence>MWREQSTTDSQISNKKGTMTGFLDSHIGDAELNSLSLCKQNNNLGICDFPSIYSLCSRSLARTAPKVFERFLNVGLDFKVVFACLMGKKNNFSYSRNRKKLGRKEKAKLKIRNPVVDSAWKHGLSVKSNFNRLGLAYDANEVVGMPWNQDSTVRVATAADDDDDAQFHKDTTVVKMLEELSKHRKQKPVFVSEDDQLFCIYNLEMYAEDDYLSMSRDPKNVYQLTPKQIERLINKFKQTAGYQKYLKDKKSGDLIIEHLFNEELV</sequence>
<dbReference type="AlphaFoldDB" id="A0AA85KRF2"/>
<reference evidence="5" key="1">
    <citation type="submission" date="2022-06" db="EMBL/GenBank/DDBJ databases">
        <authorList>
            <person name="Berger JAMES D."/>
            <person name="Berger JAMES D."/>
        </authorList>
    </citation>
    <scope>NUCLEOTIDE SEQUENCE [LARGE SCALE GENOMIC DNA]</scope>
</reference>